<reference evidence="2" key="2">
    <citation type="submission" date="2020-10" db="EMBL/GenBank/DDBJ databases">
        <title>Mucilaginibacter sp. nov., isolated from soil.</title>
        <authorList>
            <person name="Jeon C.O."/>
        </authorList>
    </citation>
    <scope>NUCLEOTIDE SEQUENCE</scope>
    <source>
        <strain evidence="2">R11</strain>
    </source>
</reference>
<comment type="caution">
    <text evidence="2">The sequence shown here is derived from an EMBL/GenBank/DDBJ whole genome shotgun (WGS) entry which is preliminary data.</text>
</comment>
<dbReference type="InterPro" id="IPR013830">
    <property type="entry name" value="SGNH_hydro"/>
</dbReference>
<dbReference type="PANTHER" id="PTHR30383:SF5">
    <property type="entry name" value="SGNH HYDROLASE-TYPE ESTERASE DOMAIN-CONTAINING PROTEIN"/>
    <property type="match status" value="1"/>
</dbReference>
<gene>
    <name evidence="2" type="ORF">GSY63_09835</name>
</gene>
<keyword evidence="3" id="KW-1185">Reference proteome</keyword>
<feature type="domain" description="SGNH hydrolase-type esterase" evidence="1">
    <location>
        <begin position="33"/>
        <end position="243"/>
    </location>
</feature>
<reference evidence="2" key="1">
    <citation type="submission" date="2020-01" db="EMBL/GenBank/DDBJ databases">
        <authorList>
            <person name="Seo Y.L."/>
        </authorList>
    </citation>
    <scope>NUCLEOTIDE SEQUENCE</scope>
    <source>
        <strain evidence="2">R11</strain>
    </source>
</reference>
<sequence length="258" mass="28345">MLNKRILTICCLCLTAAFLGFRLVGNNSYNIIFIGDSITEARMVPDASTQGPAAQAATYLTGTGKFKSIHFNNQGRSGFTTLDFLPTENNAYPKVVKAADEFYRDQSATLVFSIMLGTNDSAVKGTHGAPVSPENYKANLKSIADSLLSRYANCKIIINEPLWYSDSTQNGAVYLIEGRNRLLSYVPQIKALVKEYKSLLPGQVFLGDEKAYAYFSKNYLTDMHAEHGPIGTFYLHPNQKGSAALGEFWGKAIAKVLN</sequence>
<name>A0A966DSI8_9SPHI</name>
<dbReference type="InterPro" id="IPR051532">
    <property type="entry name" value="Ester_Hydrolysis_Enzymes"/>
</dbReference>
<dbReference type="Pfam" id="PF13472">
    <property type="entry name" value="Lipase_GDSL_2"/>
    <property type="match status" value="1"/>
</dbReference>
<evidence type="ECO:0000313" key="3">
    <source>
        <dbReference type="Proteomes" id="UP000638732"/>
    </source>
</evidence>
<dbReference type="GO" id="GO:0004622">
    <property type="term" value="F:phosphatidylcholine lysophospholipase activity"/>
    <property type="evidence" value="ECO:0007669"/>
    <property type="project" value="TreeGrafter"/>
</dbReference>
<dbReference type="SUPFAM" id="SSF52266">
    <property type="entry name" value="SGNH hydrolase"/>
    <property type="match status" value="1"/>
</dbReference>
<dbReference type="EMBL" id="WWEO01000041">
    <property type="protein sequence ID" value="NCD69655.1"/>
    <property type="molecule type" value="Genomic_DNA"/>
</dbReference>
<organism evidence="2 3">
    <name type="scientific">Mucilaginibacter agri</name>
    <dbReference type="NCBI Taxonomy" id="2695265"/>
    <lineage>
        <taxon>Bacteria</taxon>
        <taxon>Pseudomonadati</taxon>
        <taxon>Bacteroidota</taxon>
        <taxon>Sphingobacteriia</taxon>
        <taxon>Sphingobacteriales</taxon>
        <taxon>Sphingobacteriaceae</taxon>
        <taxon>Mucilaginibacter</taxon>
    </lineage>
</organism>
<dbReference type="AlphaFoldDB" id="A0A966DSI8"/>
<protein>
    <submittedName>
        <fullName evidence="2">Lipolytic protein G-D-S-L family</fullName>
    </submittedName>
</protein>
<evidence type="ECO:0000259" key="1">
    <source>
        <dbReference type="Pfam" id="PF13472"/>
    </source>
</evidence>
<proteinExistence type="predicted"/>
<evidence type="ECO:0000313" key="2">
    <source>
        <dbReference type="EMBL" id="NCD69655.1"/>
    </source>
</evidence>
<dbReference type="Proteomes" id="UP000638732">
    <property type="component" value="Unassembled WGS sequence"/>
</dbReference>
<dbReference type="InterPro" id="IPR036514">
    <property type="entry name" value="SGNH_hydro_sf"/>
</dbReference>
<dbReference type="PANTHER" id="PTHR30383">
    <property type="entry name" value="THIOESTERASE 1/PROTEASE 1/LYSOPHOSPHOLIPASE L1"/>
    <property type="match status" value="1"/>
</dbReference>
<accession>A0A966DSI8</accession>
<dbReference type="Gene3D" id="3.40.50.1110">
    <property type="entry name" value="SGNH hydrolase"/>
    <property type="match status" value="1"/>
</dbReference>
<dbReference type="RefSeq" id="WP_166585611.1">
    <property type="nucleotide sequence ID" value="NZ_WWEO01000041.1"/>
</dbReference>